<protein>
    <recommendedName>
        <fullName evidence="3">FXSXX-COOH protein</fullName>
    </recommendedName>
</protein>
<accession>A0ABS1PIL0</accession>
<name>A0ABS1PIL0_9ACTN</name>
<comment type="caution">
    <text evidence="1">The sequence shown here is derived from an EMBL/GenBank/DDBJ whole genome shotgun (WGS) entry which is preliminary data.</text>
</comment>
<sequence length="57" mass="6155">MERVATEVETELLDLSGATLEDLERHEGISAVTERLLDIVRCPPTIANASSSEPCVS</sequence>
<evidence type="ECO:0000313" key="2">
    <source>
        <dbReference type="Proteomes" id="UP000621510"/>
    </source>
</evidence>
<dbReference type="RefSeq" id="WP_201848195.1">
    <property type="nucleotide sequence ID" value="NZ_JAERRG010000001.1"/>
</dbReference>
<gene>
    <name evidence="1" type="ORF">JK364_06150</name>
</gene>
<dbReference type="Proteomes" id="UP000621510">
    <property type="component" value="Unassembled WGS sequence"/>
</dbReference>
<dbReference type="EMBL" id="JAERRG010000001">
    <property type="protein sequence ID" value="MBL1111990.1"/>
    <property type="molecule type" value="Genomic_DNA"/>
</dbReference>
<organism evidence="1 2">
    <name type="scientific">Streptomyces endocoffeicus</name>
    <dbReference type="NCBI Taxonomy" id="2898945"/>
    <lineage>
        <taxon>Bacteria</taxon>
        <taxon>Bacillati</taxon>
        <taxon>Actinomycetota</taxon>
        <taxon>Actinomycetes</taxon>
        <taxon>Kitasatosporales</taxon>
        <taxon>Streptomycetaceae</taxon>
        <taxon>Streptomyces</taxon>
    </lineage>
</organism>
<reference evidence="1 2" key="1">
    <citation type="submission" date="2021-01" db="EMBL/GenBank/DDBJ databases">
        <title>WGS of actinomycetes isolated from Thailand.</title>
        <authorList>
            <person name="Thawai C."/>
        </authorList>
    </citation>
    <scope>NUCLEOTIDE SEQUENCE [LARGE SCALE GENOMIC DNA]</scope>
    <source>
        <strain evidence="1 2">CA3R110</strain>
    </source>
</reference>
<evidence type="ECO:0000313" key="1">
    <source>
        <dbReference type="EMBL" id="MBL1111990.1"/>
    </source>
</evidence>
<keyword evidence="2" id="KW-1185">Reference proteome</keyword>
<evidence type="ECO:0008006" key="3">
    <source>
        <dbReference type="Google" id="ProtNLM"/>
    </source>
</evidence>
<proteinExistence type="predicted"/>